<feature type="binding site" evidence="13">
    <location>
        <position position="61"/>
    </location>
    <ligand>
        <name>Mg(2+)</name>
        <dbReference type="ChEBI" id="CHEBI:18420"/>
        <label>1</label>
    </ligand>
</feature>
<dbReference type="FunFam" id="3.30.420.10:FF:000002">
    <property type="entry name" value="Crossover junction endodeoxyribonuclease RuvC"/>
    <property type="match status" value="1"/>
</dbReference>
<comment type="caution">
    <text evidence="16">The sequence shown here is derived from an EMBL/GenBank/DDBJ whole genome shotgun (WGS) entry which is preliminary data.</text>
</comment>
<evidence type="ECO:0000256" key="10">
    <source>
        <dbReference type="ARBA" id="ARBA00023172"/>
    </source>
</evidence>
<comment type="catalytic activity">
    <reaction evidence="12 13">
        <text>Endonucleolytic cleavage at a junction such as a reciprocal single-stranded crossover between two homologous DNA duplexes (Holliday junction).</text>
        <dbReference type="EC" id="3.1.21.10"/>
    </reaction>
</comment>
<dbReference type="GO" id="GO:0005737">
    <property type="term" value="C:cytoplasm"/>
    <property type="evidence" value="ECO:0007669"/>
    <property type="project" value="UniProtKB-SubCell"/>
</dbReference>
<evidence type="ECO:0000256" key="4">
    <source>
        <dbReference type="ARBA" id="ARBA00022723"/>
    </source>
</evidence>
<comment type="function">
    <text evidence="13">The RuvA-RuvB-RuvC complex processes Holliday junction (HJ) DNA during genetic recombination and DNA repair. Endonuclease that resolves HJ intermediates. Cleaves cruciform DNA by making single-stranded nicks across the HJ at symmetrical positions within the homologous arms, yielding a 5'-phosphate and a 3'-hydroxyl group; requires a central core of homology in the junction. The consensus cleavage sequence is 5'-(A/T)TT(C/G)-3'. Cleavage occurs on the 3'-side of the TT dinucleotide at the point of strand exchange. HJ branch migration catalyzed by RuvA-RuvB allows RuvC to scan DNA until it finds its consensus sequence, where it cleaves and resolves the cruciform DNA.</text>
</comment>
<comment type="subcellular location">
    <subcellularLocation>
        <location evidence="13">Cytoplasm</location>
    </subcellularLocation>
</comment>
<evidence type="ECO:0000256" key="6">
    <source>
        <dbReference type="ARBA" id="ARBA00022763"/>
    </source>
</evidence>
<feature type="region of interest" description="Disordered" evidence="15">
    <location>
        <begin position="1"/>
        <end position="50"/>
    </location>
</feature>
<reference evidence="16 17" key="1">
    <citation type="submission" date="2018-05" db="EMBL/GenBank/DDBJ databases">
        <title>Genomic Encyclopedia of Type Strains, Phase IV (KMG-IV): sequencing the most valuable type-strain genomes for metagenomic binning, comparative biology and taxonomic classification.</title>
        <authorList>
            <person name="Goeker M."/>
        </authorList>
    </citation>
    <scope>NUCLEOTIDE SEQUENCE [LARGE SCALE GENOMIC DNA]</scope>
    <source>
        <strain evidence="16 17">DSM 14263</strain>
    </source>
</reference>
<dbReference type="InterPro" id="IPR002176">
    <property type="entry name" value="X-over_junc_endoDNase_RuvC"/>
</dbReference>
<feature type="binding site" evidence="13">
    <location>
        <position position="194"/>
    </location>
    <ligand>
        <name>Mg(2+)</name>
        <dbReference type="ChEBI" id="CHEBI:18420"/>
        <label>1</label>
    </ligand>
</feature>
<dbReference type="Gene3D" id="3.30.420.10">
    <property type="entry name" value="Ribonuclease H-like superfamily/Ribonuclease H"/>
    <property type="match status" value="1"/>
</dbReference>
<dbReference type="InterPro" id="IPR012337">
    <property type="entry name" value="RNaseH-like_sf"/>
</dbReference>
<evidence type="ECO:0000313" key="16">
    <source>
        <dbReference type="EMBL" id="PWK88642.1"/>
    </source>
</evidence>
<keyword evidence="7 13" id="KW-0378">Hydrolase</keyword>
<dbReference type="NCBIfam" id="TIGR00228">
    <property type="entry name" value="ruvC"/>
    <property type="match status" value="1"/>
</dbReference>
<protein>
    <recommendedName>
        <fullName evidence="13 14">Crossover junction endodeoxyribonuclease RuvC</fullName>
        <ecNumber evidence="13 14">3.1.21.10</ecNumber>
    </recommendedName>
    <alternativeName>
        <fullName evidence="13">Holliday junction nuclease RuvC</fullName>
    </alternativeName>
    <alternativeName>
        <fullName evidence="13">Holliday junction resolvase RuvC</fullName>
    </alternativeName>
</protein>
<comment type="cofactor">
    <cofactor evidence="13">
        <name>Mg(2+)</name>
        <dbReference type="ChEBI" id="CHEBI:18420"/>
    </cofactor>
    <text evidence="13">Binds 2 Mg(2+) ion per subunit.</text>
</comment>
<evidence type="ECO:0000256" key="2">
    <source>
        <dbReference type="ARBA" id="ARBA00022490"/>
    </source>
</evidence>
<feature type="active site" evidence="13">
    <location>
        <position position="122"/>
    </location>
</feature>
<keyword evidence="3 13" id="KW-0540">Nuclease</keyword>
<dbReference type="HAMAP" id="MF_00034">
    <property type="entry name" value="RuvC"/>
    <property type="match status" value="1"/>
</dbReference>
<evidence type="ECO:0000256" key="5">
    <source>
        <dbReference type="ARBA" id="ARBA00022759"/>
    </source>
</evidence>
<keyword evidence="9 13" id="KW-0238">DNA-binding</keyword>
<keyword evidence="17" id="KW-1185">Reference proteome</keyword>
<dbReference type="CDD" id="cd16962">
    <property type="entry name" value="RuvC"/>
    <property type="match status" value="1"/>
</dbReference>
<evidence type="ECO:0000313" key="17">
    <source>
        <dbReference type="Proteomes" id="UP000245812"/>
    </source>
</evidence>
<accession>A0A316I5B2</accession>
<organism evidence="16 17">
    <name type="scientific">Fulvimonas soli</name>
    <dbReference type="NCBI Taxonomy" id="155197"/>
    <lineage>
        <taxon>Bacteria</taxon>
        <taxon>Pseudomonadati</taxon>
        <taxon>Pseudomonadota</taxon>
        <taxon>Gammaproteobacteria</taxon>
        <taxon>Lysobacterales</taxon>
        <taxon>Rhodanobacteraceae</taxon>
        <taxon>Fulvimonas</taxon>
    </lineage>
</organism>
<dbReference type="GO" id="GO:0003677">
    <property type="term" value="F:DNA binding"/>
    <property type="evidence" value="ECO:0007669"/>
    <property type="project" value="UniProtKB-KW"/>
</dbReference>
<evidence type="ECO:0000256" key="11">
    <source>
        <dbReference type="ARBA" id="ARBA00023204"/>
    </source>
</evidence>
<dbReference type="PRINTS" id="PR00696">
    <property type="entry name" value="RSOLVASERUVC"/>
</dbReference>
<keyword evidence="4 13" id="KW-0479">Metal-binding</keyword>
<dbReference type="GO" id="GO:0000287">
    <property type="term" value="F:magnesium ion binding"/>
    <property type="evidence" value="ECO:0007669"/>
    <property type="project" value="UniProtKB-UniRule"/>
</dbReference>
<dbReference type="PANTHER" id="PTHR30194:SF3">
    <property type="entry name" value="CROSSOVER JUNCTION ENDODEOXYRIBONUCLEASE RUVC"/>
    <property type="match status" value="1"/>
</dbReference>
<comment type="subunit">
    <text evidence="13">Homodimer which binds Holliday junction (HJ) DNA. The HJ becomes 2-fold symmetrical on binding to RuvC with unstacked arms; it has a different conformation from HJ DNA in complex with RuvA. In the full resolvosome a probable DNA-RuvA(4)-RuvB(12)-RuvC(2) complex forms which resolves the HJ.</text>
</comment>
<evidence type="ECO:0000256" key="1">
    <source>
        <dbReference type="ARBA" id="ARBA00009518"/>
    </source>
</evidence>
<dbReference type="SUPFAM" id="SSF53098">
    <property type="entry name" value="Ribonuclease H-like"/>
    <property type="match status" value="1"/>
</dbReference>
<keyword evidence="11 13" id="KW-0234">DNA repair</keyword>
<dbReference type="InterPro" id="IPR036397">
    <property type="entry name" value="RNaseH_sf"/>
</dbReference>
<dbReference type="GO" id="GO:0008821">
    <property type="term" value="F:crossover junction DNA endonuclease activity"/>
    <property type="evidence" value="ECO:0007669"/>
    <property type="project" value="UniProtKB-UniRule"/>
</dbReference>
<dbReference type="PANTHER" id="PTHR30194">
    <property type="entry name" value="CROSSOVER JUNCTION ENDODEOXYRIBONUCLEASE RUVC"/>
    <property type="match status" value="1"/>
</dbReference>
<dbReference type="InterPro" id="IPR020563">
    <property type="entry name" value="X-over_junc_endoDNase_Mg_BS"/>
</dbReference>
<evidence type="ECO:0000256" key="15">
    <source>
        <dbReference type="SAM" id="MobiDB-lite"/>
    </source>
</evidence>
<evidence type="ECO:0000256" key="7">
    <source>
        <dbReference type="ARBA" id="ARBA00022801"/>
    </source>
</evidence>
<comment type="similarity">
    <text evidence="1 13">Belongs to the RuvC family.</text>
</comment>
<name>A0A316I5B2_9GAMM</name>
<evidence type="ECO:0000256" key="9">
    <source>
        <dbReference type="ARBA" id="ARBA00023125"/>
    </source>
</evidence>
<evidence type="ECO:0000256" key="8">
    <source>
        <dbReference type="ARBA" id="ARBA00022842"/>
    </source>
</evidence>
<dbReference type="Proteomes" id="UP000245812">
    <property type="component" value="Unassembled WGS sequence"/>
</dbReference>
<keyword evidence="2 13" id="KW-0963">Cytoplasm</keyword>
<dbReference type="GO" id="GO:0048476">
    <property type="term" value="C:Holliday junction resolvase complex"/>
    <property type="evidence" value="ECO:0007669"/>
    <property type="project" value="UniProtKB-UniRule"/>
</dbReference>
<feature type="active site" evidence="13">
    <location>
        <position position="194"/>
    </location>
</feature>
<evidence type="ECO:0000256" key="3">
    <source>
        <dbReference type="ARBA" id="ARBA00022722"/>
    </source>
</evidence>
<feature type="binding site" evidence="13">
    <location>
        <position position="122"/>
    </location>
    <ligand>
        <name>Mg(2+)</name>
        <dbReference type="ChEBI" id="CHEBI:18420"/>
        <label>2</label>
    </ligand>
</feature>
<keyword evidence="5 13" id="KW-0255">Endonuclease</keyword>
<gene>
    <name evidence="13" type="primary">ruvC</name>
    <name evidence="16" type="ORF">C7456_105174</name>
</gene>
<dbReference type="GO" id="GO:0006310">
    <property type="term" value="P:DNA recombination"/>
    <property type="evidence" value="ECO:0007669"/>
    <property type="project" value="UniProtKB-UniRule"/>
</dbReference>
<dbReference type="GO" id="GO:0006281">
    <property type="term" value="P:DNA repair"/>
    <property type="evidence" value="ECO:0007669"/>
    <property type="project" value="UniProtKB-UniRule"/>
</dbReference>
<dbReference type="AlphaFoldDB" id="A0A316I5B2"/>
<evidence type="ECO:0000256" key="14">
    <source>
        <dbReference type="NCBIfam" id="TIGR00228"/>
    </source>
</evidence>
<dbReference type="EMBL" id="QGHC01000005">
    <property type="protein sequence ID" value="PWK88642.1"/>
    <property type="molecule type" value="Genomic_DNA"/>
</dbReference>
<keyword evidence="8 13" id="KW-0460">Magnesium</keyword>
<keyword evidence="6 13" id="KW-0227">DNA damage</keyword>
<keyword evidence="10 13" id="KW-0233">DNA recombination</keyword>
<dbReference type="PROSITE" id="PS01321">
    <property type="entry name" value="RUVC"/>
    <property type="match status" value="1"/>
</dbReference>
<sequence>MKAWACRDSGPGTRDSKRQSPASAGVPGSIGPQNDVLAGSRSAESRVPGPESRKVRILGIDPGSQRTGVGIVDVDAAGRLAHVFHGALAVAGEASFPLRLKRIFDELSDIIAAHRPTECAVERVFMARNADSALKLGQARGAAICAVVSQGIAVHEYAATEVKQAVVGSGRGDKNQVQHMVGVLLGLKGPLQADAADALAIAVAHAHTRASLARVGIPRAAWRRR</sequence>
<dbReference type="Pfam" id="PF02075">
    <property type="entry name" value="RuvC"/>
    <property type="match status" value="1"/>
</dbReference>
<evidence type="ECO:0000256" key="12">
    <source>
        <dbReference type="ARBA" id="ARBA00029354"/>
    </source>
</evidence>
<feature type="active site" evidence="13">
    <location>
        <position position="61"/>
    </location>
</feature>
<dbReference type="EC" id="3.1.21.10" evidence="13 14"/>
<proteinExistence type="inferred from homology"/>
<evidence type="ECO:0000256" key="13">
    <source>
        <dbReference type="HAMAP-Rule" id="MF_00034"/>
    </source>
</evidence>